<protein>
    <submittedName>
        <fullName evidence="3">STAS domain-containing protein</fullName>
    </submittedName>
</protein>
<sequence length="333" mass="36420">MSRARRARARLLAAVQRRRAGPVRARVTAGAETPGLAALLDLLARRREDVLERGTDWVFALAPDLQGKRPREETRDLVDRVITTNVALLASGDRTPLGAFIAYVTSLRAANEFRVSTLLRGFLSFKRGVAVVIAEERWPAREVLAALGLVDEVYYEAIFELSDVYGEKLVGSVVARKRELEVELGEKRAELEDKITTIDAQRAELRALSSPVLRVWEGVLLLPLVGEISPERAEHAKSVLLHAIGRYRARVVLIDVTGLSVVDAHAAGVLGVMMRATGLVGAEGMLVGVRGDAARTFVEIGELFPGARTFATLGDGLRHAIRRVLHLSKARSF</sequence>
<evidence type="ECO:0000313" key="4">
    <source>
        <dbReference type="Proteomes" id="UP001221411"/>
    </source>
</evidence>
<dbReference type="Pfam" id="PF01740">
    <property type="entry name" value="STAS"/>
    <property type="match status" value="1"/>
</dbReference>
<dbReference type="Proteomes" id="UP001221411">
    <property type="component" value="Unassembled WGS sequence"/>
</dbReference>
<evidence type="ECO:0000259" key="2">
    <source>
        <dbReference type="PROSITE" id="PS50801"/>
    </source>
</evidence>
<dbReference type="PANTHER" id="PTHR33745:SF3">
    <property type="entry name" value="RSBT CO-ANTAGONIST PROTEIN RSBRC"/>
    <property type="match status" value="1"/>
</dbReference>
<evidence type="ECO:0000313" key="3">
    <source>
        <dbReference type="EMBL" id="MDC0748229.1"/>
    </source>
</evidence>
<gene>
    <name evidence="3" type="ORF">POL67_43275</name>
</gene>
<keyword evidence="1" id="KW-0597">Phosphoprotein</keyword>
<organism evidence="3 4">
    <name type="scientific">Polyangium mundeleinium</name>
    <dbReference type="NCBI Taxonomy" id="2995306"/>
    <lineage>
        <taxon>Bacteria</taxon>
        <taxon>Pseudomonadati</taxon>
        <taxon>Myxococcota</taxon>
        <taxon>Polyangia</taxon>
        <taxon>Polyangiales</taxon>
        <taxon>Polyangiaceae</taxon>
        <taxon>Polyangium</taxon>
    </lineage>
</organism>
<keyword evidence="4" id="KW-1185">Reference proteome</keyword>
<feature type="domain" description="STAS" evidence="2">
    <location>
        <begin position="209"/>
        <end position="320"/>
    </location>
</feature>
<dbReference type="EMBL" id="JAQNDO010000001">
    <property type="protein sequence ID" value="MDC0748229.1"/>
    <property type="molecule type" value="Genomic_DNA"/>
</dbReference>
<dbReference type="Gene3D" id="3.30.750.24">
    <property type="entry name" value="STAS domain"/>
    <property type="match status" value="1"/>
</dbReference>
<dbReference type="InterPro" id="IPR051932">
    <property type="entry name" value="Bact_StressResp_Reg"/>
</dbReference>
<dbReference type="RefSeq" id="WP_271927076.1">
    <property type="nucleotide sequence ID" value="NZ_JAQNDO010000001.1"/>
</dbReference>
<dbReference type="InterPro" id="IPR036513">
    <property type="entry name" value="STAS_dom_sf"/>
</dbReference>
<dbReference type="SUPFAM" id="SSF52091">
    <property type="entry name" value="SpoIIaa-like"/>
    <property type="match status" value="1"/>
</dbReference>
<dbReference type="PANTHER" id="PTHR33745">
    <property type="entry name" value="RSBT ANTAGONIST PROTEIN RSBS-RELATED"/>
    <property type="match status" value="1"/>
</dbReference>
<reference evidence="3 4" key="1">
    <citation type="submission" date="2022-11" db="EMBL/GenBank/DDBJ databases">
        <title>Minimal conservation of predation-associated metabolite biosynthetic gene clusters underscores biosynthetic potential of Myxococcota including descriptions for ten novel species: Archangium lansinium sp. nov., Myxococcus landrumus sp. nov., Nannocystis bai.</title>
        <authorList>
            <person name="Ahearne A."/>
            <person name="Stevens C."/>
            <person name="Dowd S."/>
        </authorList>
    </citation>
    <scope>NUCLEOTIDE SEQUENCE [LARGE SCALE GENOMIC DNA]</scope>
    <source>
        <strain evidence="3 4">RJM3</strain>
    </source>
</reference>
<comment type="caution">
    <text evidence="3">The sequence shown here is derived from an EMBL/GenBank/DDBJ whole genome shotgun (WGS) entry which is preliminary data.</text>
</comment>
<dbReference type="InterPro" id="IPR002645">
    <property type="entry name" value="STAS_dom"/>
</dbReference>
<evidence type="ECO:0000256" key="1">
    <source>
        <dbReference type="ARBA" id="ARBA00022553"/>
    </source>
</evidence>
<name>A0ABT5F3P1_9BACT</name>
<accession>A0ABT5F3P1</accession>
<proteinExistence type="predicted"/>
<dbReference type="PROSITE" id="PS50801">
    <property type="entry name" value="STAS"/>
    <property type="match status" value="1"/>
</dbReference>
<dbReference type="CDD" id="cd07041">
    <property type="entry name" value="STAS_RsbR_RsbS_like"/>
    <property type="match status" value="1"/>
</dbReference>